<reference evidence="2" key="1">
    <citation type="submission" date="2018-12" db="EMBL/GenBank/DDBJ databases">
        <title>Tengunoibacter tsumagoiensis gen. nov., sp. nov., Dictyobacter kobayashii sp. nov., D. alpinus sp. nov., and D. joshuensis sp. nov. and description of Dictyobacteraceae fam. nov. within the order Ktedonobacterales isolated from Tengu-no-mugimeshi.</title>
        <authorList>
            <person name="Wang C.M."/>
            <person name="Zheng Y."/>
            <person name="Sakai Y."/>
            <person name="Toyoda A."/>
            <person name="Minakuchi Y."/>
            <person name="Abe K."/>
            <person name="Yokota A."/>
            <person name="Yabe S."/>
        </authorList>
    </citation>
    <scope>NUCLEOTIDE SEQUENCE [LARGE SCALE GENOMIC DNA]</scope>
    <source>
        <strain evidence="2">Uno16</strain>
    </source>
</reference>
<evidence type="ECO:0008006" key="3">
    <source>
        <dbReference type="Google" id="ProtNLM"/>
    </source>
</evidence>
<sequence>MTTTNNIQTAPYHLNEEQIRFFDENGYLILRQWIPQDLLKRLQDSGEFWIKQGNTIDASDPLYEDYLFAERANGRVMFRVDYLHNKGQASSLELLGSPYVLGVAESLCGPNFVPTYESMVFKEKGDGAAIPWHQDAVHPRKHRIFNFDLYLDASRSDAGALHVLPKTQRDRQDLCALTDKWGWNPPEAIVVEMEPGDVLLHDVMVVHGSEPVEGKNLRRTIYYEFRAAEEILEDGPWDQEWIDRRLRLLPPALRHFAQANPDAAQFQWNVTPQFRPEVTEDDEVALKVAHINHLAGSYCSSLPTSNDAKSQK</sequence>
<dbReference type="EMBL" id="BIFT01000001">
    <property type="protein sequence ID" value="GCE27486.1"/>
    <property type="molecule type" value="Genomic_DNA"/>
</dbReference>
<dbReference type="GO" id="GO:0016706">
    <property type="term" value="F:2-oxoglutarate-dependent dioxygenase activity"/>
    <property type="evidence" value="ECO:0007669"/>
    <property type="project" value="UniProtKB-ARBA"/>
</dbReference>
<dbReference type="GO" id="GO:0005506">
    <property type="term" value="F:iron ion binding"/>
    <property type="evidence" value="ECO:0007669"/>
    <property type="project" value="UniProtKB-ARBA"/>
</dbReference>
<dbReference type="PANTHER" id="PTHR20883:SF48">
    <property type="entry name" value="ECTOINE DIOXYGENASE"/>
    <property type="match status" value="1"/>
</dbReference>
<keyword evidence="2" id="KW-1185">Reference proteome</keyword>
<name>A0A402B818_9CHLR</name>
<accession>A0A402B818</accession>
<proteinExistence type="predicted"/>
<comment type="caution">
    <text evidence="1">The sequence shown here is derived from an EMBL/GenBank/DDBJ whole genome shotgun (WGS) entry which is preliminary data.</text>
</comment>
<dbReference type="Pfam" id="PF05721">
    <property type="entry name" value="PhyH"/>
    <property type="match status" value="1"/>
</dbReference>
<dbReference type="PANTHER" id="PTHR20883">
    <property type="entry name" value="PHYTANOYL-COA DIOXYGENASE DOMAIN CONTAINING 1"/>
    <property type="match status" value="1"/>
</dbReference>
<dbReference type="AlphaFoldDB" id="A0A402B818"/>
<dbReference type="RefSeq" id="WP_161982142.1">
    <property type="nucleotide sequence ID" value="NZ_BIFT01000001.1"/>
</dbReference>
<dbReference type="InterPro" id="IPR008775">
    <property type="entry name" value="Phytyl_CoA_dOase-like"/>
</dbReference>
<evidence type="ECO:0000313" key="2">
    <source>
        <dbReference type="Proteomes" id="UP000287171"/>
    </source>
</evidence>
<gene>
    <name evidence="1" type="ORF">KDA_29700</name>
</gene>
<dbReference type="Gene3D" id="2.60.120.620">
    <property type="entry name" value="q2cbj1_9rhob like domain"/>
    <property type="match status" value="1"/>
</dbReference>
<evidence type="ECO:0000313" key="1">
    <source>
        <dbReference type="EMBL" id="GCE27486.1"/>
    </source>
</evidence>
<protein>
    <recommendedName>
        <fullName evidence="3">Phytanoyl-CoA dioxygenase</fullName>
    </recommendedName>
</protein>
<organism evidence="1 2">
    <name type="scientific">Dictyobacter alpinus</name>
    <dbReference type="NCBI Taxonomy" id="2014873"/>
    <lineage>
        <taxon>Bacteria</taxon>
        <taxon>Bacillati</taxon>
        <taxon>Chloroflexota</taxon>
        <taxon>Ktedonobacteria</taxon>
        <taxon>Ktedonobacterales</taxon>
        <taxon>Dictyobacteraceae</taxon>
        <taxon>Dictyobacter</taxon>
    </lineage>
</organism>
<dbReference type="Proteomes" id="UP000287171">
    <property type="component" value="Unassembled WGS sequence"/>
</dbReference>
<dbReference type="SUPFAM" id="SSF51197">
    <property type="entry name" value="Clavaminate synthase-like"/>
    <property type="match status" value="1"/>
</dbReference>